<proteinExistence type="predicted"/>
<accession>A0A917IQF5</accession>
<dbReference type="Pfam" id="PF16132">
    <property type="entry name" value="DUF4843"/>
    <property type="match status" value="1"/>
</dbReference>
<dbReference type="AlphaFoldDB" id="A0A917IQF5"/>
<dbReference type="Proteomes" id="UP000627292">
    <property type="component" value="Unassembled WGS sequence"/>
</dbReference>
<dbReference type="InterPro" id="IPR032299">
    <property type="entry name" value="DUF4843"/>
</dbReference>
<dbReference type="EMBL" id="BMIB01000001">
    <property type="protein sequence ID" value="GGH61403.1"/>
    <property type="molecule type" value="Genomic_DNA"/>
</dbReference>
<evidence type="ECO:0000313" key="1">
    <source>
        <dbReference type="EMBL" id="GGH61403.1"/>
    </source>
</evidence>
<gene>
    <name evidence="1" type="ORF">GCM10011379_10340</name>
</gene>
<evidence type="ECO:0008006" key="3">
    <source>
        <dbReference type="Google" id="ProtNLM"/>
    </source>
</evidence>
<reference evidence="1" key="1">
    <citation type="journal article" date="2014" name="Int. J. Syst. Evol. Microbiol.">
        <title>Complete genome sequence of Corynebacterium casei LMG S-19264T (=DSM 44701T), isolated from a smear-ripened cheese.</title>
        <authorList>
            <consortium name="US DOE Joint Genome Institute (JGI-PGF)"/>
            <person name="Walter F."/>
            <person name="Albersmeier A."/>
            <person name="Kalinowski J."/>
            <person name="Ruckert C."/>
        </authorList>
    </citation>
    <scope>NUCLEOTIDE SEQUENCE</scope>
    <source>
        <strain evidence="1">CGMCC 1.15290</strain>
    </source>
</reference>
<reference evidence="1" key="2">
    <citation type="submission" date="2020-09" db="EMBL/GenBank/DDBJ databases">
        <authorList>
            <person name="Sun Q."/>
            <person name="Zhou Y."/>
        </authorList>
    </citation>
    <scope>NUCLEOTIDE SEQUENCE</scope>
    <source>
        <strain evidence="1">CGMCC 1.15290</strain>
    </source>
</reference>
<protein>
    <recommendedName>
        <fullName evidence="3">DUF4843 domain-containing protein</fullName>
    </recommendedName>
</protein>
<organism evidence="1 2">
    <name type="scientific">Filimonas zeae</name>
    <dbReference type="NCBI Taxonomy" id="1737353"/>
    <lineage>
        <taxon>Bacteria</taxon>
        <taxon>Pseudomonadati</taxon>
        <taxon>Bacteroidota</taxon>
        <taxon>Chitinophagia</taxon>
        <taxon>Chitinophagales</taxon>
        <taxon>Chitinophagaceae</taxon>
        <taxon>Filimonas</taxon>
    </lineage>
</organism>
<name>A0A917IQF5_9BACT</name>
<keyword evidence="2" id="KW-1185">Reference proteome</keyword>
<sequence>MKQLLLWLVLLAGVLSLPACKKEIRGYEGAEGVYFAVQSGASWGTESTMPFRPYTNVEFVKVPQDTTVVNIKVMITGPVKNYDRPFKIAINPDSTTAQQGVHYLAIPAQVVIPANAYLAYVPVTLMRTPDLETDTKKIGLRLLANEHFQLSFTEWDALPGYTATTTGIDSQFNASLHTIRVNDFLVQPAVWVGSVQDGNREAGIWGAFTRKKIELMYRLFNLTYADFGSTTTMPSVRSSLIASEGGKYLLEQFNAGNPILEDDGRLMFIGSVPWTSYIGVKWVP</sequence>
<evidence type="ECO:0000313" key="2">
    <source>
        <dbReference type="Proteomes" id="UP000627292"/>
    </source>
</evidence>
<dbReference type="RefSeq" id="WP_188950900.1">
    <property type="nucleotide sequence ID" value="NZ_BMIB01000001.1"/>
</dbReference>
<comment type="caution">
    <text evidence="1">The sequence shown here is derived from an EMBL/GenBank/DDBJ whole genome shotgun (WGS) entry which is preliminary data.</text>
</comment>